<gene>
    <name evidence="1" type="ORF">J1N35_014998</name>
</gene>
<dbReference type="AlphaFoldDB" id="A0A9D4AAF4"/>
<comment type="caution">
    <text evidence="1">The sequence shown here is derived from an EMBL/GenBank/DDBJ whole genome shotgun (WGS) entry which is preliminary data.</text>
</comment>
<name>A0A9D4AAF4_9ROSI</name>
<accession>A0A9D4AAF4</accession>
<keyword evidence="2" id="KW-1185">Reference proteome</keyword>
<protein>
    <recommendedName>
        <fullName evidence="3">Reverse transcriptase domain-containing protein</fullName>
    </recommendedName>
</protein>
<evidence type="ECO:0000313" key="1">
    <source>
        <dbReference type="EMBL" id="KAH1098077.1"/>
    </source>
</evidence>
<reference evidence="1 2" key="1">
    <citation type="journal article" date="2021" name="Plant Biotechnol. J.">
        <title>Multi-omics assisted identification of the key and species-specific regulatory components of drought-tolerant mechanisms in Gossypium stocksii.</title>
        <authorList>
            <person name="Yu D."/>
            <person name="Ke L."/>
            <person name="Zhang D."/>
            <person name="Wu Y."/>
            <person name="Sun Y."/>
            <person name="Mei J."/>
            <person name="Sun J."/>
            <person name="Sun Y."/>
        </authorList>
    </citation>
    <scope>NUCLEOTIDE SEQUENCE [LARGE SCALE GENOMIC DNA]</scope>
    <source>
        <strain evidence="2">cv. E1</strain>
        <tissue evidence="1">Leaf</tissue>
    </source>
</reference>
<organism evidence="1 2">
    <name type="scientific">Gossypium stocksii</name>
    <dbReference type="NCBI Taxonomy" id="47602"/>
    <lineage>
        <taxon>Eukaryota</taxon>
        <taxon>Viridiplantae</taxon>
        <taxon>Streptophyta</taxon>
        <taxon>Embryophyta</taxon>
        <taxon>Tracheophyta</taxon>
        <taxon>Spermatophyta</taxon>
        <taxon>Magnoliopsida</taxon>
        <taxon>eudicotyledons</taxon>
        <taxon>Gunneridae</taxon>
        <taxon>Pentapetalae</taxon>
        <taxon>rosids</taxon>
        <taxon>malvids</taxon>
        <taxon>Malvales</taxon>
        <taxon>Malvaceae</taxon>
        <taxon>Malvoideae</taxon>
        <taxon>Gossypium</taxon>
    </lineage>
</organism>
<dbReference type="Proteomes" id="UP000828251">
    <property type="component" value="Unassembled WGS sequence"/>
</dbReference>
<evidence type="ECO:0000313" key="2">
    <source>
        <dbReference type="Proteomes" id="UP000828251"/>
    </source>
</evidence>
<evidence type="ECO:0008006" key="3">
    <source>
        <dbReference type="Google" id="ProtNLM"/>
    </source>
</evidence>
<sequence length="149" mass="17079">MAPLKAPGVDGLHAKFYEANWELVGNIIFQLVKHAFSRMCLDIRINRTLLEAIHIMKNTKGRNGWIVVKVNLEKAYDQVRWDFLNDTFKDVGLPGTIVNSIIMCLHIFHATTLERLSLGRFHFIKRSETMRSSFSLLVHSWHGKSGTSN</sequence>
<dbReference type="OrthoDB" id="1934719at2759"/>
<dbReference type="EMBL" id="JAIQCV010000005">
    <property type="protein sequence ID" value="KAH1098077.1"/>
    <property type="molecule type" value="Genomic_DNA"/>
</dbReference>
<proteinExistence type="predicted"/>